<evidence type="ECO:0000313" key="4">
    <source>
        <dbReference type="Proteomes" id="UP000800035"/>
    </source>
</evidence>
<evidence type="ECO:0000256" key="1">
    <source>
        <dbReference type="SAM" id="MobiDB-lite"/>
    </source>
</evidence>
<sequence>MRLASILALAAVLSLGASGVLSSVTCENRGVDSAGTSFSSAGFLVEEVKLCIEELCATKWDEGLTKKHCVPVVLTVTHLQGPSSGVEDCVSQFSGLIDQCIITKDAQNGSSQTKDAFEARKEASDNKVFLTSRSGDLRKACSNDLRKPYFKGLRKPYFKGLRKPYFKGLRKPYSKDSFAAHFKDYFRFPLITSVKSSSTTGKSSSGTSKITSSASVTGNPTSKPSSSANPSGSACPLPPKKGKNGKGVQRRCEGDEFYQKKDLLAGKVTHWKFNTMGDVNNYQGNTAAKQVLGLMNNRGQLDVVKVSNGDLLVTGNAQGGSKPPAFGKKGGNYLLFNGGFFQNKVPEAGYLNPVGETRIKPPTGPAVDLESHPVPKEYAAYYQKISGAEGTFVRSGPDLKQNIPEISSKSGVFKYPHEPVVAGALDHASQPNERLALVTFSATQYLFAYTCEEPVQGRRECGISTNRLKELIDGFFARMEAGKSLKDATQAVNLDGGPSIYMSWNTGTTEQKIAMGGKGDMTPDPNATGRDVVTMMKITPR</sequence>
<evidence type="ECO:0000313" key="3">
    <source>
        <dbReference type="EMBL" id="KAF1955586.1"/>
    </source>
</evidence>
<keyword evidence="2" id="KW-0732">Signal</keyword>
<gene>
    <name evidence="3" type="ORF">CC80DRAFT_549280</name>
</gene>
<feature type="signal peptide" evidence="2">
    <location>
        <begin position="1"/>
        <end position="22"/>
    </location>
</feature>
<feature type="chain" id="PRO_5025428021" description="Phosphodiester glycosidase domain-containing protein" evidence="2">
    <location>
        <begin position="23"/>
        <end position="541"/>
    </location>
</feature>
<evidence type="ECO:0008006" key="5">
    <source>
        <dbReference type="Google" id="ProtNLM"/>
    </source>
</evidence>
<keyword evidence="4" id="KW-1185">Reference proteome</keyword>
<dbReference type="OrthoDB" id="5188439at2759"/>
<evidence type="ECO:0000256" key="2">
    <source>
        <dbReference type="SAM" id="SignalP"/>
    </source>
</evidence>
<dbReference type="AlphaFoldDB" id="A0A6A5TY22"/>
<organism evidence="3 4">
    <name type="scientific">Byssothecium circinans</name>
    <dbReference type="NCBI Taxonomy" id="147558"/>
    <lineage>
        <taxon>Eukaryota</taxon>
        <taxon>Fungi</taxon>
        <taxon>Dikarya</taxon>
        <taxon>Ascomycota</taxon>
        <taxon>Pezizomycotina</taxon>
        <taxon>Dothideomycetes</taxon>
        <taxon>Pleosporomycetidae</taxon>
        <taxon>Pleosporales</taxon>
        <taxon>Massarineae</taxon>
        <taxon>Massarinaceae</taxon>
        <taxon>Byssothecium</taxon>
    </lineage>
</organism>
<feature type="region of interest" description="Disordered" evidence="1">
    <location>
        <begin position="195"/>
        <end position="250"/>
    </location>
</feature>
<proteinExistence type="predicted"/>
<accession>A0A6A5TY22</accession>
<dbReference type="EMBL" id="ML976994">
    <property type="protein sequence ID" value="KAF1955586.1"/>
    <property type="molecule type" value="Genomic_DNA"/>
</dbReference>
<dbReference type="Proteomes" id="UP000800035">
    <property type="component" value="Unassembled WGS sequence"/>
</dbReference>
<reference evidence="3" key="1">
    <citation type="journal article" date="2020" name="Stud. Mycol.">
        <title>101 Dothideomycetes genomes: a test case for predicting lifestyles and emergence of pathogens.</title>
        <authorList>
            <person name="Haridas S."/>
            <person name="Albert R."/>
            <person name="Binder M."/>
            <person name="Bloem J."/>
            <person name="Labutti K."/>
            <person name="Salamov A."/>
            <person name="Andreopoulos B."/>
            <person name="Baker S."/>
            <person name="Barry K."/>
            <person name="Bills G."/>
            <person name="Bluhm B."/>
            <person name="Cannon C."/>
            <person name="Castanera R."/>
            <person name="Culley D."/>
            <person name="Daum C."/>
            <person name="Ezra D."/>
            <person name="Gonzalez J."/>
            <person name="Henrissat B."/>
            <person name="Kuo A."/>
            <person name="Liang C."/>
            <person name="Lipzen A."/>
            <person name="Lutzoni F."/>
            <person name="Magnuson J."/>
            <person name="Mondo S."/>
            <person name="Nolan M."/>
            <person name="Ohm R."/>
            <person name="Pangilinan J."/>
            <person name="Park H.-J."/>
            <person name="Ramirez L."/>
            <person name="Alfaro M."/>
            <person name="Sun H."/>
            <person name="Tritt A."/>
            <person name="Yoshinaga Y."/>
            <person name="Zwiers L.-H."/>
            <person name="Turgeon B."/>
            <person name="Goodwin S."/>
            <person name="Spatafora J."/>
            <person name="Crous P."/>
            <person name="Grigoriev I."/>
        </authorList>
    </citation>
    <scope>NUCLEOTIDE SEQUENCE</scope>
    <source>
        <strain evidence="3">CBS 675.92</strain>
    </source>
</reference>
<feature type="compositionally biased region" description="Low complexity" evidence="1">
    <location>
        <begin position="195"/>
        <end position="235"/>
    </location>
</feature>
<name>A0A6A5TY22_9PLEO</name>
<protein>
    <recommendedName>
        <fullName evidence="5">Phosphodiester glycosidase domain-containing protein</fullName>
    </recommendedName>
</protein>